<dbReference type="InterPro" id="IPR017766">
    <property type="entry name" value="Sphingomyelinase/PLipase_C"/>
</dbReference>
<comment type="pathway">
    <text evidence="1">Lipid metabolism; sphingolipid metabolism.</text>
</comment>
<evidence type="ECO:0000256" key="7">
    <source>
        <dbReference type="ARBA" id="ARBA00047268"/>
    </source>
</evidence>
<keyword evidence="13" id="KW-1185">Reference proteome</keyword>
<dbReference type="GO" id="GO:0005737">
    <property type="term" value="C:cytoplasm"/>
    <property type="evidence" value="ECO:0007669"/>
    <property type="project" value="TreeGrafter"/>
</dbReference>
<protein>
    <recommendedName>
        <fullName evidence="4">sphingomyelin phosphodiesterase</fullName>
        <ecNumber evidence="4">3.1.4.12</ecNumber>
    </recommendedName>
</protein>
<feature type="compositionally biased region" description="Low complexity" evidence="9">
    <location>
        <begin position="44"/>
        <end position="56"/>
    </location>
</feature>
<comment type="similarity">
    <text evidence="3">Belongs to the neutral sphingomyelinase family.</text>
</comment>
<dbReference type="Proteomes" id="UP000694559">
    <property type="component" value="Unplaced"/>
</dbReference>
<keyword evidence="10" id="KW-0812">Transmembrane</keyword>
<feature type="region of interest" description="Disordered" evidence="9">
    <location>
        <begin position="127"/>
        <end position="157"/>
    </location>
</feature>
<reference evidence="12" key="1">
    <citation type="submission" date="2025-08" db="UniProtKB">
        <authorList>
            <consortium name="Ensembl"/>
        </authorList>
    </citation>
    <scope>IDENTIFICATION</scope>
</reference>
<keyword evidence="6" id="KW-0746">Sphingolipid metabolism</keyword>
<evidence type="ECO:0000256" key="1">
    <source>
        <dbReference type="ARBA" id="ARBA00004760"/>
    </source>
</evidence>
<keyword evidence="6" id="KW-0443">Lipid metabolism</keyword>
<evidence type="ECO:0000256" key="3">
    <source>
        <dbReference type="ARBA" id="ARBA00006335"/>
    </source>
</evidence>
<reference evidence="12" key="2">
    <citation type="submission" date="2025-09" db="UniProtKB">
        <authorList>
            <consortium name="Ensembl"/>
        </authorList>
    </citation>
    <scope>IDENTIFICATION</scope>
</reference>
<evidence type="ECO:0000313" key="13">
    <source>
        <dbReference type="Proteomes" id="UP000694559"/>
    </source>
</evidence>
<evidence type="ECO:0000256" key="8">
    <source>
        <dbReference type="ARBA" id="ARBA00049371"/>
    </source>
</evidence>
<dbReference type="GO" id="GO:0006684">
    <property type="term" value="P:sphingomyelin metabolic process"/>
    <property type="evidence" value="ECO:0007669"/>
    <property type="project" value="TreeGrafter"/>
</dbReference>
<dbReference type="AlphaFoldDB" id="A0A8C6VE16"/>
<dbReference type="GO" id="GO:0004767">
    <property type="term" value="F:sphingomyelin phosphodiesterase activity"/>
    <property type="evidence" value="ECO:0007669"/>
    <property type="project" value="UniProtKB-EC"/>
</dbReference>
<evidence type="ECO:0000256" key="4">
    <source>
        <dbReference type="ARBA" id="ARBA00012369"/>
    </source>
</evidence>
<dbReference type="InterPro" id="IPR038772">
    <property type="entry name" value="Sph/SMPD2-like"/>
</dbReference>
<keyword evidence="10" id="KW-0472">Membrane</keyword>
<dbReference type="CDD" id="cd09078">
    <property type="entry name" value="nSMase"/>
    <property type="match status" value="1"/>
</dbReference>
<evidence type="ECO:0000256" key="5">
    <source>
        <dbReference type="ARBA" id="ARBA00022801"/>
    </source>
</evidence>
<dbReference type="InterPro" id="IPR036691">
    <property type="entry name" value="Endo/exonu/phosph_ase_sf"/>
</dbReference>
<organism evidence="12 13">
    <name type="scientific">Naja naja</name>
    <name type="common">Indian cobra</name>
    <dbReference type="NCBI Taxonomy" id="35670"/>
    <lineage>
        <taxon>Eukaryota</taxon>
        <taxon>Metazoa</taxon>
        <taxon>Chordata</taxon>
        <taxon>Craniata</taxon>
        <taxon>Vertebrata</taxon>
        <taxon>Euteleostomi</taxon>
        <taxon>Lepidosauria</taxon>
        <taxon>Squamata</taxon>
        <taxon>Bifurcata</taxon>
        <taxon>Unidentata</taxon>
        <taxon>Episquamata</taxon>
        <taxon>Toxicofera</taxon>
        <taxon>Serpentes</taxon>
        <taxon>Colubroidea</taxon>
        <taxon>Elapidae</taxon>
        <taxon>Elapinae</taxon>
        <taxon>Naja</taxon>
    </lineage>
</organism>
<dbReference type="Gene3D" id="3.60.10.10">
    <property type="entry name" value="Endonuclease/exonuclease/phosphatase"/>
    <property type="match status" value="1"/>
</dbReference>
<evidence type="ECO:0000256" key="10">
    <source>
        <dbReference type="SAM" id="Phobius"/>
    </source>
</evidence>
<dbReference type="InterPro" id="IPR005135">
    <property type="entry name" value="Endo/exonuclease/phosphatase"/>
</dbReference>
<dbReference type="PANTHER" id="PTHR16320:SF9">
    <property type="entry name" value="SPHINGOMYELIN PHOSPHODIESTERASE 5"/>
    <property type="match status" value="1"/>
</dbReference>
<dbReference type="GO" id="GO:0016020">
    <property type="term" value="C:membrane"/>
    <property type="evidence" value="ECO:0007669"/>
    <property type="project" value="GOC"/>
</dbReference>
<comment type="pathway">
    <text evidence="2">Sphingolipid metabolism.</text>
</comment>
<dbReference type="Pfam" id="PF03372">
    <property type="entry name" value="Exo_endo_phos"/>
    <property type="match status" value="1"/>
</dbReference>
<comment type="catalytic activity">
    <reaction evidence="7">
        <text>a sphingomyelin + H2O = phosphocholine + an N-acylsphing-4-enine + H(+)</text>
        <dbReference type="Rhea" id="RHEA:19253"/>
        <dbReference type="ChEBI" id="CHEBI:15377"/>
        <dbReference type="ChEBI" id="CHEBI:15378"/>
        <dbReference type="ChEBI" id="CHEBI:17636"/>
        <dbReference type="ChEBI" id="CHEBI:52639"/>
        <dbReference type="ChEBI" id="CHEBI:295975"/>
        <dbReference type="EC" id="3.1.4.12"/>
    </reaction>
    <physiologicalReaction direction="left-to-right" evidence="7">
        <dbReference type="Rhea" id="RHEA:19254"/>
    </physiologicalReaction>
</comment>
<feature type="transmembrane region" description="Helical" evidence="10">
    <location>
        <begin position="213"/>
        <end position="235"/>
    </location>
</feature>
<feature type="region of interest" description="Disordered" evidence="9">
    <location>
        <begin position="1"/>
        <end position="84"/>
    </location>
</feature>
<evidence type="ECO:0000259" key="11">
    <source>
        <dbReference type="Pfam" id="PF03372"/>
    </source>
</evidence>
<proteinExistence type="inferred from homology"/>
<comment type="catalytic activity">
    <reaction evidence="8">
        <text>N-(hexadecanoyl)-sphing-4-enine-1-phosphocholine + H2O = N-hexadecanoylsphing-4-enine + phosphocholine + H(+)</text>
        <dbReference type="Rhea" id="RHEA:45644"/>
        <dbReference type="ChEBI" id="CHEBI:15377"/>
        <dbReference type="ChEBI" id="CHEBI:15378"/>
        <dbReference type="ChEBI" id="CHEBI:72959"/>
        <dbReference type="ChEBI" id="CHEBI:78646"/>
        <dbReference type="ChEBI" id="CHEBI:295975"/>
    </reaction>
    <physiologicalReaction direction="left-to-right" evidence="8">
        <dbReference type="Rhea" id="RHEA:45645"/>
    </physiologicalReaction>
</comment>
<dbReference type="SUPFAM" id="SSF56219">
    <property type="entry name" value="DNase I-like"/>
    <property type="match status" value="1"/>
</dbReference>
<dbReference type="UniPathway" id="UPA00222"/>
<dbReference type="OMA" id="LGCWAPA"/>
<accession>A0A8C6VE16</accession>
<dbReference type="OrthoDB" id="40902at2759"/>
<name>A0A8C6VE16_NAJNA</name>
<dbReference type="GO" id="GO:0005576">
    <property type="term" value="C:extracellular region"/>
    <property type="evidence" value="ECO:0007669"/>
    <property type="project" value="InterPro"/>
</dbReference>
<keyword evidence="5" id="KW-0378">Hydrolase</keyword>
<evidence type="ECO:0000256" key="2">
    <source>
        <dbReference type="ARBA" id="ARBA00004991"/>
    </source>
</evidence>
<feature type="compositionally biased region" description="Basic residues" evidence="9">
    <location>
        <begin position="71"/>
        <end position="83"/>
    </location>
</feature>
<evidence type="ECO:0000256" key="6">
    <source>
        <dbReference type="ARBA" id="ARBA00022919"/>
    </source>
</evidence>
<evidence type="ECO:0000256" key="9">
    <source>
        <dbReference type="SAM" id="MobiDB-lite"/>
    </source>
</evidence>
<sequence length="657" mass="71452">MTAGRCFCRPARPQFPDRSAIRGCSGQAPAEESRGRPHSAGQDSSRSQEAASSSPALGTNQRSDSGAPILSRRRGRGKPRLKGLPREAEVGVDFAAAAAAAAATQQEICRASFISLYNIPESACLQPGSRAHRGRPRQHLQPLRDSPRRRPPAMSFRESPYSSRVLEGLDTTLRALLFPGYWLASEVLALQRCTGEKPGCVPYGLKVAVRGPLLLLLLLLYSPILLLALLLWLPLQGARRPFAYQHTPSRAPPEAWALPGRARTLRLLSGNVCLLPEGLARFSNICRTQWRARHIGQSLAQCSTPRAPSGAPNSLAIPHGLPGGPAAVLGHPCGNAVVTVELLPMGEVGAVAGEANGPREIAVCCPPNLDILCLQEVFDPRASAHLRHFLAPQFEHIIYDVGTYGLQGCSAPKLLNSGLFLASRHPLLAVEYHCYPNGTGEDALSAKGLLCTQVQLGACQGRRVIGYLNCTHLQAPEADGPIRHEQLSLSLLWMQLFQDSHAQPGDVVAFDIFCGDLNFDTCSPGDAMEQGHEIFSRYTDPCRLGPQQDKPWAIGTLMNSLHMYDEAVATPESLKRTLENPEECRKYLAGPLQAEGSASLLATCQKGRRIDYTLYRQHWGLKTVVEKVFFFTQLATWSDHLPVGLQLLVSSEVEPED</sequence>
<keyword evidence="10" id="KW-1133">Transmembrane helix</keyword>
<dbReference type="PANTHER" id="PTHR16320">
    <property type="entry name" value="SPHINGOMYELINASE FAMILY MEMBER"/>
    <property type="match status" value="1"/>
</dbReference>
<dbReference type="Ensembl" id="ENSNNAT00000003730.1">
    <property type="protein sequence ID" value="ENSNNAP00000003555.1"/>
    <property type="gene ID" value="ENSNNAG00000002429.1"/>
</dbReference>
<evidence type="ECO:0000313" key="12">
    <source>
        <dbReference type="Ensembl" id="ENSNNAP00000003555.1"/>
    </source>
</evidence>
<feature type="domain" description="Endonuclease/exonuclease/phosphatase" evidence="11">
    <location>
        <begin position="368"/>
        <end position="626"/>
    </location>
</feature>
<dbReference type="GeneTree" id="ENSGT00400000022168"/>
<dbReference type="EC" id="3.1.4.12" evidence="4"/>